<gene>
    <name evidence="7" type="ORF">HB776_06375</name>
</gene>
<dbReference type="Proteomes" id="UP000515291">
    <property type="component" value="Chromosome"/>
</dbReference>
<evidence type="ECO:0000256" key="4">
    <source>
        <dbReference type="ARBA" id="ARBA00023002"/>
    </source>
</evidence>
<keyword evidence="2" id="KW-0285">Flavoprotein</keyword>
<proteinExistence type="predicted"/>
<dbReference type="EMBL" id="CP050292">
    <property type="protein sequence ID" value="QND70902.1"/>
    <property type="molecule type" value="Genomic_DNA"/>
</dbReference>
<dbReference type="InterPro" id="IPR036188">
    <property type="entry name" value="FAD/NAD-bd_sf"/>
</dbReference>
<dbReference type="KEGG" id="trb:HB776_06375"/>
<protein>
    <submittedName>
        <fullName evidence="7">FAD-dependent monooxygenase</fullName>
    </submittedName>
</protein>
<evidence type="ECO:0000313" key="7">
    <source>
        <dbReference type="EMBL" id="QND70902.1"/>
    </source>
</evidence>
<name>A0A7G6TVX0_9BRAD</name>
<dbReference type="SUPFAM" id="SSF51905">
    <property type="entry name" value="FAD/NAD(P)-binding domain"/>
    <property type="match status" value="1"/>
</dbReference>
<evidence type="ECO:0000313" key="8">
    <source>
        <dbReference type="Proteomes" id="UP000515291"/>
    </source>
</evidence>
<dbReference type="AlphaFoldDB" id="A0A7G6TVX0"/>
<evidence type="ECO:0000256" key="1">
    <source>
        <dbReference type="ARBA" id="ARBA00001974"/>
    </source>
</evidence>
<dbReference type="InterPro" id="IPR050493">
    <property type="entry name" value="FAD-dep_Monooxygenase_BioMet"/>
</dbReference>
<dbReference type="PANTHER" id="PTHR13789">
    <property type="entry name" value="MONOOXYGENASE"/>
    <property type="match status" value="1"/>
</dbReference>
<dbReference type="Gene3D" id="3.50.50.60">
    <property type="entry name" value="FAD/NAD(P)-binding domain"/>
    <property type="match status" value="1"/>
</dbReference>
<dbReference type="GO" id="GO:0004497">
    <property type="term" value="F:monooxygenase activity"/>
    <property type="evidence" value="ECO:0007669"/>
    <property type="project" value="UniProtKB-KW"/>
</dbReference>
<keyword evidence="4" id="KW-0560">Oxidoreductase</keyword>
<reference evidence="8" key="1">
    <citation type="journal article" date="2020" name="Mol. Plant Microbe">
        <title>Rhizobial microsymbionts of the narrowly endemic Oxytropis species growing in Kamchatka are characterized by significant genetic diversity and possess a set of genes that are associated with T3SS and T6SS secretion systems and can affect the development of symbiosis.</title>
        <authorList>
            <person name="Safronova V."/>
            <person name="Guro P."/>
            <person name="Sazanova A."/>
            <person name="Kuznetsova I."/>
            <person name="Belimov A."/>
            <person name="Yakubov V."/>
            <person name="Chirak E."/>
            <person name="Afonin A."/>
            <person name="Gogolev Y."/>
            <person name="Andronov E."/>
            <person name="Tikhonovich I."/>
        </authorList>
    </citation>
    <scope>NUCLEOTIDE SEQUENCE [LARGE SCALE GENOMIC DNA]</scope>
    <source>
        <strain evidence="8">581</strain>
    </source>
</reference>
<evidence type="ECO:0000259" key="6">
    <source>
        <dbReference type="Pfam" id="PF01494"/>
    </source>
</evidence>
<dbReference type="InterPro" id="IPR002938">
    <property type="entry name" value="FAD-bd"/>
</dbReference>
<dbReference type="RefSeq" id="WP_184516150.1">
    <property type="nucleotide sequence ID" value="NZ_CP050292.1"/>
</dbReference>
<accession>A0A7G6TVX0</accession>
<keyword evidence="3" id="KW-0274">FAD</keyword>
<dbReference type="Pfam" id="PF01494">
    <property type="entry name" value="FAD_binding_3"/>
    <property type="match status" value="1"/>
</dbReference>
<evidence type="ECO:0000256" key="5">
    <source>
        <dbReference type="ARBA" id="ARBA00023033"/>
    </source>
</evidence>
<organism evidence="7 8">
    <name type="scientific">Tardiphaga robiniae</name>
    <dbReference type="NCBI Taxonomy" id="943830"/>
    <lineage>
        <taxon>Bacteria</taxon>
        <taxon>Pseudomonadati</taxon>
        <taxon>Pseudomonadota</taxon>
        <taxon>Alphaproteobacteria</taxon>
        <taxon>Hyphomicrobiales</taxon>
        <taxon>Nitrobacteraceae</taxon>
        <taxon>Tardiphaga</taxon>
    </lineage>
</organism>
<dbReference type="PRINTS" id="PR00420">
    <property type="entry name" value="RNGMNOXGNASE"/>
</dbReference>
<evidence type="ECO:0000256" key="3">
    <source>
        <dbReference type="ARBA" id="ARBA00022827"/>
    </source>
</evidence>
<dbReference type="GO" id="GO:0071949">
    <property type="term" value="F:FAD binding"/>
    <property type="evidence" value="ECO:0007669"/>
    <property type="project" value="InterPro"/>
</dbReference>
<comment type="cofactor">
    <cofactor evidence="1">
        <name>FAD</name>
        <dbReference type="ChEBI" id="CHEBI:57692"/>
    </cofactor>
</comment>
<dbReference type="PANTHER" id="PTHR13789:SF318">
    <property type="entry name" value="GERANYLGERANYL DIPHOSPHATE REDUCTASE"/>
    <property type="match status" value="1"/>
</dbReference>
<feature type="domain" description="FAD-binding" evidence="6">
    <location>
        <begin position="6"/>
        <end position="339"/>
    </location>
</feature>
<keyword evidence="5 7" id="KW-0503">Monooxygenase</keyword>
<sequence>MRAPLDVAIIGAGVAGLAAATLLTRAGHRVVVHERFETSRPLGSGLMLQPTGLAALDRLGLRGSIEALGARIGRLHGITERGGTIFDLLYADLTPEFYAIGIHRAALHGELWAAFARSGATLETGRLIVDIEARADGRSSLQDENGRSRPGFDLVIDASGARSRFRPLVSQAAAQDFSYGAVWAAVPDIGIADGQLAQRYVAARIMIGYLPVGRALPGGPPLAALFWSLKPGDYPQWRDGFEPWREQIVKLWPALAPVVAGLTSPDDLTLATYVHYTARKPFKGALALIGDSAHATSPQLGQGANNGLLDALALADALASCTDVPSALARYAQVRRAHVRFYQLASRVMTPFFQSDSGALALMRDLTFDRAAKLPYLRRHMLHTLAGLKTGILTHRLPSDLAGDSAVGFDQAANAAI</sequence>
<evidence type="ECO:0000256" key="2">
    <source>
        <dbReference type="ARBA" id="ARBA00022630"/>
    </source>
</evidence>